<dbReference type="RefSeq" id="WP_126539616.1">
    <property type="nucleotide sequence ID" value="NZ_AP018560.1"/>
</dbReference>
<keyword evidence="2 5" id="KW-0812">Transmembrane</keyword>
<dbReference type="EMBL" id="AP018560">
    <property type="protein sequence ID" value="BBD81155.1"/>
    <property type="molecule type" value="Genomic_DNA"/>
</dbReference>
<keyword evidence="3 5" id="KW-1133">Transmembrane helix</keyword>
<feature type="transmembrane region" description="Helical" evidence="5">
    <location>
        <begin position="6"/>
        <end position="34"/>
    </location>
</feature>
<evidence type="ECO:0000256" key="4">
    <source>
        <dbReference type="ARBA" id="ARBA00023136"/>
    </source>
</evidence>
<evidence type="ECO:0000313" key="6">
    <source>
        <dbReference type="EMBL" id="BBD81155.1"/>
    </source>
</evidence>
<dbReference type="InterPro" id="IPR012451">
    <property type="entry name" value="DUF1656"/>
</dbReference>
<feature type="transmembrane region" description="Helical" evidence="5">
    <location>
        <begin position="46"/>
        <end position="65"/>
    </location>
</feature>
<dbReference type="OrthoDB" id="6080293at2"/>
<protein>
    <submittedName>
        <fullName evidence="6">Na+-dependent transporters of the SNF family</fullName>
    </submittedName>
</protein>
<keyword evidence="4 5" id="KW-0472">Membrane</keyword>
<proteinExistence type="predicted"/>
<organism evidence="6 7">
    <name type="scientific">Aerosticca soli</name>
    <dbReference type="NCBI Taxonomy" id="2010829"/>
    <lineage>
        <taxon>Bacteria</taxon>
        <taxon>Pseudomonadati</taxon>
        <taxon>Pseudomonadota</taxon>
        <taxon>Gammaproteobacteria</taxon>
        <taxon>Lysobacterales</taxon>
        <taxon>Rhodanobacteraceae</taxon>
        <taxon>Aerosticca</taxon>
    </lineage>
</organism>
<accession>A0A2Z6E7M9</accession>
<dbReference type="Proteomes" id="UP000270530">
    <property type="component" value="Chromosome"/>
</dbReference>
<evidence type="ECO:0000256" key="2">
    <source>
        <dbReference type="ARBA" id="ARBA00022692"/>
    </source>
</evidence>
<evidence type="ECO:0000313" key="7">
    <source>
        <dbReference type="Proteomes" id="UP000270530"/>
    </source>
</evidence>
<evidence type="ECO:0000256" key="1">
    <source>
        <dbReference type="ARBA" id="ARBA00022475"/>
    </source>
</evidence>
<dbReference type="KEGG" id="rbd:ALSL_2531"/>
<evidence type="ECO:0000256" key="5">
    <source>
        <dbReference type="SAM" id="Phobius"/>
    </source>
</evidence>
<evidence type="ECO:0000256" key="3">
    <source>
        <dbReference type="ARBA" id="ARBA00022989"/>
    </source>
</evidence>
<reference evidence="7" key="2">
    <citation type="submission" date="2018-06" db="EMBL/GenBank/DDBJ databases">
        <title>Genome sequence of Rhodanobacteraceae bacterium strain Dysh456.</title>
        <authorList>
            <person name="Fukui M."/>
        </authorList>
    </citation>
    <scope>NUCLEOTIDE SEQUENCE [LARGE SCALE GENOMIC DNA]</scope>
    <source>
        <strain evidence="7">Dysh456</strain>
    </source>
</reference>
<reference evidence="7" key="1">
    <citation type="submission" date="2018-04" db="EMBL/GenBank/DDBJ databases">
        <authorList>
            <person name="Watanabe M."/>
            <person name="Kojima H."/>
        </authorList>
    </citation>
    <scope>NUCLEOTIDE SEQUENCE [LARGE SCALE GENOMIC DNA]</scope>
    <source>
        <strain evidence="7">Dysh456</strain>
    </source>
</reference>
<dbReference type="AlphaFoldDB" id="A0A2Z6E7M9"/>
<keyword evidence="1" id="KW-1003">Cell membrane</keyword>
<keyword evidence="7" id="KW-1185">Reference proteome</keyword>
<dbReference type="Pfam" id="PF07869">
    <property type="entry name" value="DUF1656"/>
    <property type="match status" value="1"/>
</dbReference>
<gene>
    <name evidence="6" type="ORF">ALSL_2531</name>
</gene>
<sequence>MPHEIVVYGVLIPGLLPIFLAALVVMAVIDTALARRGLYRKVWHPSLLRLALFTCLFCAGGLLLIR</sequence>
<name>A0A2Z6E7M9_9GAMM</name>